<accession>A0ACB9H4X4</accession>
<evidence type="ECO:0000313" key="1">
    <source>
        <dbReference type="EMBL" id="KAI3790483.1"/>
    </source>
</evidence>
<comment type="caution">
    <text evidence="1">The sequence shown here is derived from an EMBL/GenBank/DDBJ whole genome shotgun (WGS) entry which is preliminary data.</text>
</comment>
<name>A0ACB9H4X4_CICIN</name>
<sequence length="103" mass="11812">MNLKDVQEEVGRVEGQEEGRGRARGNSRNDQQDNMQNQETKETKQIHVQETQAELVDEVVYETQTINDLRESGYNEDEIAKCVPPELVEEGIEETQPAIVIKR</sequence>
<dbReference type="Proteomes" id="UP001055811">
    <property type="component" value="Linkage Group LG01"/>
</dbReference>
<organism evidence="1 2">
    <name type="scientific">Cichorium intybus</name>
    <name type="common">Chicory</name>
    <dbReference type="NCBI Taxonomy" id="13427"/>
    <lineage>
        <taxon>Eukaryota</taxon>
        <taxon>Viridiplantae</taxon>
        <taxon>Streptophyta</taxon>
        <taxon>Embryophyta</taxon>
        <taxon>Tracheophyta</taxon>
        <taxon>Spermatophyta</taxon>
        <taxon>Magnoliopsida</taxon>
        <taxon>eudicotyledons</taxon>
        <taxon>Gunneridae</taxon>
        <taxon>Pentapetalae</taxon>
        <taxon>asterids</taxon>
        <taxon>campanulids</taxon>
        <taxon>Asterales</taxon>
        <taxon>Asteraceae</taxon>
        <taxon>Cichorioideae</taxon>
        <taxon>Cichorieae</taxon>
        <taxon>Cichoriinae</taxon>
        <taxon>Cichorium</taxon>
    </lineage>
</organism>
<evidence type="ECO:0000313" key="2">
    <source>
        <dbReference type="Proteomes" id="UP001055811"/>
    </source>
</evidence>
<keyword evidence="2" id="KW-1185">Reference proteome</keyword>
<dbReference type="EMBL" id="CM042009">
    <property type="protein sequence ID" value="KAI3790483.1"/>
    <property type="molecule type" value="Genomic_DNA"/>
</dbReference>
<reference evidence="1 2" key="2">
    <citation type="journal article" date="2022" name="Mol. Ecol. Resour.">
        <title>The genomes of chicory, endive, great burdock and yacon provide insights into Asteraceae paleo-polyploidization history and plant inulin production.</title>
        <authorList>
            <person name="Fan W."/>
            <person name="Wang S."/>
            <person name="Wang H."/>
            <person name="Wang A."/>
            <person name="Jiang F."/>
            <person name="Liu H."/>
            <person name="Zhao H."/>
            <person name="Xu D."/>
            <person name="Zhang Y."/>
        </authorList>
    </citation>
    <scope>NUCLEOTIDE SEQUENCE [LARGE SCALE GENOMIC DNA]</scope>
    <source>
        <strain evidence="2">cv. Punajuju</strain>
        <tissue evidence="1">Leaves</tissue>
    </source>
</reference>
<reference evidence="2" key="1">
    <citation type="journal article" date="2022" name="Mol. Ecol. Resour.">
        <title>The genomes of chicory, endive, great burdock and yacon provide insights into Asteraceae palaeo-polyploidization history and plant inulin production.</title>
        <authorList>
            <person name="Fan W."/>
            <person name="Wang S."/>
            <person name="Wang H."/>
            <person name="Wang A."/>
            <person name="Jiang F."/>
            <person name="Liu H."/>
            <person name="Zhao H."/>
            <person name="Xu D."/>
            <person name="Zhang Y."/>
        </authorList>
    </citation>
    <scope>NUCLEOTIDE SEQUENCE [LARGE SCALE GENOMIC DNA]</scope>
    <source>
        <strain evidence="2">cv. Punajuju</strain>
    </source>
</reference>
<gene>
    <name evidence="1" type="ORF">L2E82_03551</name>
</gene>
<protein>
    <submittedName>
        <fullName evidence="1">Uncharacterized protein</fullName>
    </submittedName>
</protein>
<proteinExistence type="predicted"/>